<dbReference type="HOGENOM" id="CLU_1721207_0_0_12"/>
<accession>E1R569</accession>
<organism evidence="1 2">
    <name type="scientific">Sediminispirochaeta smaragdinae (strain DSM 11293 / JCM 15392 / SEBR 4228)</name>
    <name type="common">Spirochaeta smaragdinae</name>
    <dbReference type="NCBI Taxonomy" id="573413"/>
    <lineage>
        <taxon>Bacteria</taxon>
        <taxon>Pseudomonadati</taxon>
        <taxon>Spirochaetota</taxon>
        <taxon>Spirochaetia</taxon>
        <taxon>Spirochaetales</taxon>
        <taxon>Spirochaetaceae</taxon>
        <taxon>Sediminispirochaeta</taxon>
    </lineage>
</organism>
<sequence>MNDDTDKVLRELEEQNGGKIRYKTYALFLGKNGGGERDLGGLLYGIEDRLIFEDFERQPNMLLALFNSKKEEYTKYKVEFSSSDITGFRAVVLGQVKAVVNGRISPERVAESTGLRKMLGRSAVEICLEDGRAFYFELFDIKGFTQHMKELV</sequence>
<reference evidence="1 2" key="1">
    <citation type="journal article" date="2010" name="Stand. Genomic Sci.">
        <title>Complete genome sequence of Spirochaeta smaragdinae type strain (SEBR 4228).</title>
        <authorList>
            <person name="Mavromatis K."/>
            <person name="Yasawong M."/>
            <person name="Chertkov O."/>
            <person name="Lapidus A."/>
            <person name="Lucas S."/>
            <person name="Nolan M."/>
            <person name="Del Rio T.G."/>
            <person name="Tice H."/>
            <person name="Cheng J.F."/>
            <person name="Pitluck S."/>
            <person name="Liolios K."/>
            <person name="Ivanova N."/>
            <person name="Tapia R."/>
            <person name="Han C."/>
            <person name="Bruce D."/>
            <person name="Goodwin L."/>
            <person name="Pati A."/>
            <person name="Chen A."/>
            <person name="Palaniappan K."/>
            <person name="Land M."/>
            <person name="Hauser L."/>
            <person name="Chang Y.J."/>
            <person name="Jeffries C.D."/>
            <person name="Detter J.C."/>
            <person name="Rohde M."/>
            <person name="Brambilla E."/>
            <person name="Spring S."/>
            <person name="Goker M."/>
            <person name="Sikorski J."/>
            <person name="Woyke T."/>
            <person name="Bristow J."/>
            <person name="Eisen J.A."/>
            <person name="Markowitz V."/>
            <person name="Hugenholtz P."/>
            <person name="Klenk H.P."/>
            <person name="Kyrpides N.C."/>
        </authorList>
    </citation>
    <scope>NUCLEOTIDE SEQUENCE [LARGE SCALE GENOMIC DNA]</scope>
    <source>
        <strain evidence="2">DSM 11293 / JCM 15392 / SEBR 4228</strain>
    </source>
</reference>
<dbReference type="RefSeq" id="WP_013254068.1">
    <property type="nucleotide sequence ID" value="NC_014364.1"/>
</dbReference>
<keyword evidence="2" id="KW-1185">Reference proteome</keyword>
<evidence type="ECO:0000313" key="2">
    <source>
        <dbReference type="Proteomes" id="UP000002318"/>
    </source>
</evidence>
<dbReference type="Proteomes" id="UP000002318">
    <property type="component" value="Chromosome"/>
</dbReference>
<evidence type="ECO:0000313" key="1">
    <source>
        <dbReference type="EMBL" id="ADK80604.1"/>
    </source>
</evidence>
<protein>
    <submittedName>
        <fullName evidence="1">Uncharacterized protein</fullName>
    </submittedName>
</protein>
<dbReference type="OrthoDB" id="369685at2"/>
<name>E1R569_SEDSS</name>
<proteinExistence type="predicted"/>
<dbReference type="AlphaFoldDB" id="E1R569"/>
<dbReference type="STRING" id="573413.Spirs_1477"/>
<dbReference type="eggNOG" id="ENOG502ZK0U">
    <property type="taxonomic scope" value="Bacteria"/>
</dbReference>
<dbReference type="KEGG" id="ssm:Spirs_1477"/>
<gene>
    <name evidence="1" type="ordered locus">Spirs_1477</name>
</gene>
<dbReference type="EMBL" id="CP002116">
    <property type="protein sequence ID" value="ADK80604.1"/>
    <property type="molecule type" value="Genomic_DNA"/>
</dbReference>